<sequence>ELWHQFCPKAFDLKPCFIPRAFGEKLTNWQFEKIRNDLRSRVENEITVFRTARNLSTKYNKDENLELFLQRGLELLHQLNTARDEDTRLAQMKLLDWKDALMWKIPKGYRLRAVPLQSNSADTKYVADLVVSKVDFLECRDRAVSFTTSVLLFNLPGELLSVYVYVMICQKITQRERRRLLAAKEK</sequence>
<feature type="non-terminal residue" evidence="2">
    <location>
        <position position="1"/>
    </location>
</feature>
<proteinExistence type="predicted"/>
<reference evidence="2 3" key="1">
    <citation type="journal article" date="2020" name="bioRxiv">
        <title>Metabolic contributions of an alphaproteobacterial endosymbiont in the apicomplexan Cardiosporidium cionae.</title>
        <authorList>
            <person name="Hunter E.S."/>
            <person name="Paight C.J."/>
            <person name="Lane C.E."/>
        </authorList>
    </citation>
    <scope>NUCLEOTIDE SEQUENCE [LARGE SCALE GENOMIC DNA]</scope>
    <source>
        <strain evidence="2">ESH_2018</strain>
    </source>
</reference>
<dbReference type="Proteomes" id="UP000823046">
    <property type="component" value="Unassembled WGS sequence"/>
</dbReference>
<protein>
    <recommendedName>
        <fullName evidence="1">Centrosomal protein of 76 kDa C-terminal domain-containing protein</fullName>
    </recommendedName>
</protein>
<evidence type="ECO:0000313" key="3">
    <source>
        <dbReference type="Proteomes" id="UP000823046"/>
    </source>
</evidence>
<gene>
    <name evidence="2" type="ORF">IE077_003545</name>
</gene>
<dbReference type="EMBL" id="JADAQX010000044">
    <property type="protein sequence ID" value="KAF8822536.1"/>
    <property type="molecule type" value="Genomic_DNA"/>
</dbReference>
<feature type="domain" description="Centrosomal protein of 76 kDa C-terminal" evidence="1">
    <location>
        <begin position="31"/>
        <end position="169"/>
    </location>
</feature>
<evidence type="ECO:0000259" key="1">
    <source>
        <dbReference type="Pfam" id="PF24652"/>
    </source>
</evidence>
<keyword evidence="3" id="KW-1185">Reference proteome</keyword>
<feature type="non-terminal residue" evidence="2">
    <location>
        <position position="186"/>
    </location>
</feature>
<dbReference type="InterPro" id="IPR056288">
    <property type="entry name" value="CEP76_C"/>
</dbReference>
<accession>A0ABQ7JEZ7</accession>
<evidence type="ECO:0000313" key="2">
    <source>
        <dbReference type="EMBL" id="KAF8822536.1"/>
    </source>
</evidence>
<organism evidence="2 3">
    <name type="scientific">Cardiosporidium cionae</name>
    <dbReference type="NCBI Taxonomy" id="476202"/>
    <lineage>
        <taxon>Eukaryota</taxon>
        <taxon>Sar</taxon>
        <taxon>Alveolata</taxon>
        <taxon>Apicomplexa</taxon>
        <taxon>Aconoidasida</taxon>
        <taxon>Nephromycida</taxon>
        <taxon>Cardiosporidium</taxon>
    </lineage>
</organism>
<dbReference type="Pfam" id="PF24652">
    <property type="entry name" value="CEP76_C"/>
    <property type="match status" value="1"/>
</dbReference>
<comment type="caution">
    <text evidence="2">The sequence shown here is derived from an EMBL/GenBank/DDBJ whole genome shotgun (WGS) entry which is preliminary data.</text>
</comment>
<name>A0ABQ7JEZ7_9APIC</name>